<dbReference type="GO" id="GO:0052907">
    <property type="term" value="F:23S rRNA (adenine(1618)-N(6))-methyltransferase activity"/>
    <property type="evidence" value="ECO:0007669"/>
    <property type="project" value="UniProtKB-EC"/>
</dbReference>
<evidence type="ECO:0000256" key="3">
    <source>
        <dbReference type="ARBA" id="ARBA00022603"/>
    </source>
</evidence>
<dbReference type="InterPro" id="IPR010286">
    <property type="entry name" value="METTL16/RlmF"/>
</dbReference>
<dbReference type="RefSeq" id="WP_007145363.1">
    <property type="nucleotide sequence ID" value="NZ_AFIG01000001.1"/>
</dbReference>
<dbReference type="PANTHER" id="PTHR13393:SF0">
    <property type="entry name" value="RNA N6-ADENOSINE-METHYLTRANSFERASE METTL16"/>
    <property type="match status" value="1"/>
</dbReference>
<dbReference type="CDD" id="cd02440">
    <property type="entry name" value="AdoMet_MTases"/>
    <property type="match status" value="1"/>
</dbReference>
<dbReference type="Gene3D" id="3.40.50.150">
    <property type="entry name" value="Vaccinia Virus protein VP39"/>
    <property type="match status" value="1"/>
</dbReference>
<evidence type="ECO:0000256" key="1">
    <source>
        <dbReference type="ARBA" id="ARBA00022490"/>
    </source>
</evidence>
<dbReference type="EC" id="2.1.1.181" evidence="6"/>
<dbReference type="InterPro" id="IPR029063">
    <property type="entry name" value="SAM-dependent_MTases_sf"/>
</dbReference>
<evidence type="ECO:0000256" key="7">
    <source>
        <dbReference type="SAM" id="MobiDB-lite"/>
    </source>
</evidence>
<gene>
    <name evidence="6" type="primary">rlmF</name>
    <name evidence="8" type="ORF">MAMP_02471</name>
</gene>
<keyword evidence="1 6" id="KW-0963">Cytoplasm</keyword>
<sequence length="305" mass="34187">MSSPNSHQKTAERSPQKRLHPRNHHNQGYDFPSLIASHPTLAPFVFNNAFGNLSIDYSHAEAVKHLNAALLTYHYQIQGWDIPEGALCPPIPGRVDYIHHIADLLGVSDQNNNIRMLDIGIGASGIYSLLASHCYGWQCVGSDINQTSLNNVATILNKNKTLERLVTLRHQPNPHQIFEGIINQGEMFDVSVCNPPFHASAEEASKAYQQKQHNLKLKTNTNSLNFGGSAAELWCNGGEKLFLKKMIRESQVFAEQCRWFTSLVSKIENLTPSIKLIKKLGASDIKQIDMHQGNKITRILAWTFQ</sequence>
<comment type="caution">
    <text evidence="8">The sequence shown here is derived from an EMBL/GenBank/DDBJ whole genome shotgun (WGS) entry which is preliminary data.</text>
</comment>
<dbReference type="AlphaFoldDB" id="F5SWL1"/>
<evidence type="ECO:0000256" key="5">
    <source>
        <dbReference type="ARBA" id="ARBA00022691"/>
    </source>
</evidence>
<feature type="region of interest" description="Disordered" evidence="7">
    <location>
        <begin position="1"/>
        <end position="25"/>
    </location>
</feature>
<accession>F5SWL1</accession>
<dbReference type="HAMAP" id="MF_01848">
    <property type="entry name" value="23SrRNA_methyltr_F"/>
    <property type="match status" value="1"/>
</dbReference>
<evidence type="ECO:0000313" key="9">
    <source>
        <dbReference type="Proteomes" id="UP000003544"/>
    </source>
</evidence>
<dbReference type="Proteomes" id="UP000003544">
    <property type="component" value="Unassembled WGS sequence"/>
</dbReference>
<dbReference type="EMBL" id="AFIG01000001">
    <property type="protein sequence ID" value="EGL55477.1"/>
    <property type="molecule type" value="Genomic_DNA"/>
</dbReference>
<comment type="catalytic activity">
    <reaction evidence="6">
        <text>adenosine(1618) in 23S rRNA + S-adenosyl-L-methionine = N(6)-methyladenosine(1618) in 23S rRNA + S-adenosyl-L-homocysteine + H(+)</text>
        <dbReference type="Rhea" id="RHEA:16497"/>
        <dbReference type="Rhea" id="RHEA-COMP:10229"/>
        <dbReference type="Rhea" id="RHEA-COMP:10231"/>
        <dbReference type="ChEBI" id="CHEBI:15378"/>
        <dbReference type="ChEBI" id="CHEBI:57856"/>
        <dbReference type="ChEBI" id="CHEBI:59789"/>
        <dbReference type="ChEBI" id="CHEBI:74411"/>
        <dbReference type="ChEBI" id="CHEBI:74449"/>
        <dbReference type="EC" id="2.1.1.181"/>
    </reaction>
</comment>
<keyword evidence="9" id="KW-1185">Reference proteome</keyword>
<dbReference type="NCBIfam" id="NF008725">
    <property type="entry name" value="PRK11727.1"/>
    <property type="match status" value="1"/>
</dbReference>
<evidence type="ECO:0000256" key="4">
    <source>
        <dbReference type="ARBA" id="ARBA00022679"/>
    </source>
</evidence>
<dbReference type="PANTHER" id="PTHR13393">
    <property type="entry name" value="SAM-DEPENDENT METHYLTRANSFERASE"/>
    <property type="match status" value="1"/>
</dbReference>
<dbReference type="GO" id="GO:0070475">
    <property type="term" value="P:rRNA base methylation"/>
    <property type="evidence" value="ECO:0007669"/>
    <property type="project" value="TreeGrafter"/>
</dbReference>
<comment type="function">
    <text evidence="6">Specifically methylates the adenine in position 1618 of 23S rRNA.</text>
</comment>
<dbReference type="STRING" id="1026882.MAMP_02471"/>
<proteinExistence type="inferred from homology"/>
<keyword evidence="5 6" id="KW-0949">S-adenosyl-L-methionine</keyword>
<dbReference type="PIRSF" id="PIRSF029038">
    <property type="entry name" value="Mtase_YbiN_prd"/>
    <property type="match status" value="1"/>
</dbReference>
<evidence type="ECO:0000313" key="8">
    <source>
        <dbReference type="EMBL" id="EGL55477.1"/>
    </source>
</evidence>
<evidence type="ECO:0000256" key="2">
    <source>
        <dbReference type="ARBA" id="ARBA00022552"/>
    </source>
</evidence>
<keyword evidence="4 6" id="KW-0808">Transferase</keyword>
<reference evidence="8 9" key="1">
    <citation type="journal article" date="2011" name="J. Bacteriol.">
        <title>Draft genome sequence of Methylophaga aminisulfidivorans MP T.</title>
        <authorList>
            <person name="Han G.H."/>
            <person name="Kim W."/>
            <person name="Chun J."/>
            <person name="Kim S.W."/>
        </authorList>
    </citation>
    <scope>NUCLEOTIDE SEQUENCE [LARGE SCALE GENOMIC DNA]</scope>
    <source>
        <strain evidence="9">MP(T)</strain>
    </source>
</reference>
<comment type="subcellular location">
    <subcellularLocation>
        <location evidence="6">Cytoplasm</location>
    </subcellularLocation>
</comment>
<dbReference type="OrthoDB" id="1115728at2"/>
<dbReference type="SUPFAM" id="SSF53335">
    <property type="entry name" value="S-adenosyl-L-methionine-dependent methyltransferases"/>
    <property type="match status" value="1"/>
</dbReference>
<organism evidence="8 9">
    <name type="scientific">Methylophaga aminisulfidivorans MP</name>
    <dbReference type="NCBI Taxonomy" id="1026882"/>
    <lineage>
        <taxon>Bacteria</taxon>
        <taxon>Pseudomonadati</taxon>
        <taxon>Pseudomonadota</taxon>
        <taxon>Gammaproteobacteria</taxon>
        <taxon>Thiotrichales</taxon>
        <taxon>Piscirickettsiaceae</taxon>
        <taxon>Methylophaga</taxon>
    </lineage>
</organism>
<comment type="similarity">
    <text evidence="6">Belongs to the methyltransferase superfamily. METTL16/RlmF family.</text>
</comment>
<keyword evidence="3 6" id="KW-0489">Methyltransferase</keyword>
<protein>
    <recommendedName>
        <fullName evidence="6">Ribosomal RNA large subunit methyltransferase F</fullName>
        <ecNumber evidence="6">2.1.1.181</ecNumber>
    </recommendedName>
    <alternativeName>
        <fullName evidence="6">23S rRNA mA1618 methyltransferase</fullName>
    </alternativeName>
    <alternativeName>
        <fullName evidence="6">rRNA adenine N-6-methyltransferase</fullName>
    </alternativeName>
</protein>
<dbReference type="GO" id="GO:0005737">
    <property type="term" value="C:cytoplasm"/>
    <property type="evidence" value="ECO:0007669"/>
    <property type="project" value="UniProtKB-SubCell"/>
</dbReference>
<feature type="compositionally biased region" description="Basic residues" evidence="7">
    <location>
        <begin position="16"/>
        <end position="25"/>
    </location>
</feature>
<evidence type="ECO:0000256" key="6">
    <source>
        <dbReference type="HAMAP-Rule" id="MF_01848"/>
    </source>
</evidence>
<keyword evidence="2 6" id="KW-0698">rRNA processing</keyword>
<dbReference type="Pfam" id="PF05971">
    <property type="entry name" value="Methyltransf_10"/>
    <property type="match status" value="1"/>
</dbReference>
<name>F5SWL1_9GAMM</name>
<dbReference type="InterPro" id="IPR016909">
    <property type="entry name" value="rRNA_lsu_MeTfrase_F"/>
</dbReference>
<dbReference type="eggNOG" id="COG3129">
    <property type="taxonomic scope" value="Bacteria"/>
</dbReference>